<evidence type="ECO:0000256" key="5">
    <source>
        <dbReference type="SAM" id="SignalP"/>
    </source>
</evidence>
<feature type="chain" id="PRO_5012155593" evidence="5">
    <location>
        <begin position="18"/>
        <end position="432"/>
    </location>
</feature>
<comment type="caution">
    <text evidence="7">The sequence shown here is derived from an EMBL/GenBank/DDBJ whole genome shotgun (WGS) entry which is preliminary data.</text>
</comment>
<keyword evidence="2" id="KW-0479">Metal-binding</keyword>
<protein>
    <submittedName>
        <fullName evidence="7">Peptidase M20</fullName>
    </submittedName>
</protein>
<reference evidence="7 8" key="1">
    <citation type="submission" date="2017-09" db="EMBL/GenBank/DDBJ databases">
        <title>Sphingomonas spermidinifaciens 9NM-10, whole genome shotgun sequence.</title>
        <authorList>
            <person name="Feng G."/>
            <person name="Zhu H."/>
        </authorList>
    </citation>
    <scope>NUCLEOTIDE SEQUENCE [LARGE SCALE GENOMIC DNA]</scope>
    <source>
        <strain evidence="7 8">9NM-10</strain>
    </source>
</reference>
<dbReference type="RefSeq" id="WP_096344496.1">
    <property type="nucleotide sequence ID" value="NZ_NWMW01000003.1"/>
</dbReference>
<dbReference type="Gene3D" id="3.30.70.360">
    <property type="match status" value="1"/>
</dbReference>
<keyword evidence="4" id="KW-0862">Zinc</keyword>
<dbReference type="AlphaFoldDB" id="A0A2A4B1C3"/>
<dbReference type="GO" id="GO:0046872">
    <property type="term" value="F:metal ion binding"/>
    <property type="evidence" value="ECO:0007669"/>
    <property type="project" value="UniProtKB-KW"/>
</dbReference>
<evidence type="ECO:0000259" key="6">
    <source>
        <dbReference type="Pfam" id="PF07687"/>
    </source>
</evidence>
<organism evidence="7 8">
    <name type="scientific">Sphingomonas spermidinifaciens</name>
    <dbReference type="NCBI Taxonomy" id="1141889"/>
    <lineage>
        <taxon>Bacteria</taxon>
        <taxon>Pseudomonadati</taxon>
        <taxon>Pseudomonadota</taxon>
        <taxon>Alphaproteobacteria</taxon>
        <taxon>Sphingomonadales</taxon>
        <taxon>Sphingomonadaceae</taxon>
        <taxon>Sphingomonas</taxon>
    </lineage>
</organism>
<evidence type="ECO:0000313" key="8">
    <source>
        <dbReference type="Proteomes" id="UP000218366"/>
    </source>
</evidence>
<evidence type="ECO:0000256" key="1">
    <source>
        <dbReference type="ARBA" id="ARBA00001947"/>
    </source>
</evidence>
<feature type="domain" description="Peptidase M20 dimerisation" evidence="6">
    <location>
        <begin position="210"/>
        <end position="327"/>
    </location>
</feature>
<dbReference type="EMBL" id="NWMW01000003">
    <property type="protein sequence ID" value="PCD01752.1"/>
    <property type="molecule type" value="Genomic_DNA"/>
</dbReference>
<keyword evidence="3" id="KW-0378">Hydrolase</keyword>
<dbReference type="PANTHER" id="PTHR43808:SF32">
    <property type="entry name" value="ARGE_DAPE-RELATED DEACYLASE"/>
    <property type="match status" value="1"/>
</dbReference>
<dbReference type="SUPFAM" id="SSF55031">
    <property type="entry name" value="Bacterial exopeptidase dimerisation domain"/>
    <property type="match status" value="1"/>
</dbReference>
<dbReference type="Gene3D" id="3.40.630.10">
    <property type="entry name" value="Zn peptidases"/>
    <property type="match status" value="1"/>
</dbReference>
<dbReference type="PANTHER" id="PTHR43808">
    <property type="entry name" value="ACETYLORNITHINE DEACETYLASE"/>
    <property type="match status" value="1"/>
</dbReference>
<dbReference type="InterPro" id="IPR001261">
    <property type="entry name" value="ArgE/DapE_CS"/>
</dbReference>
<dbReference type="Pfam" id="PF01546">
    <property type="entry name" value="Peptidase_M20"/>
    <property type="match status" value="1"/>
</dbReference>
<gene>
    <name evidence="7" type="ORF">COC42_16730</name>
</gene>
<dbReference type="InterPro" id="IPR011650">
    <property type="entry name" value="Peptidase_M20_dimer"/>
</dbReference>
<sequence>MSKLALALAALPLPALAQTPPQVEAMRRAVAADAHRNEELLERLVTQNSGTLNLPGVKAAGEIVRAELEPLDFAVQWVEQAKVGRAGHVVARHKGDGRGKRLLLIGHLDTVFEPSSSFTGFRREGGRAIGPGVGDDKGGVVIIVAALRAMQAAGTLKNADITVYLTGDEERTGEPPEKAREGLVAAARASDIALEYENLATDNGVEYGTVARRSSTSWELKTSGVTGHSSGIFGESLGYGAIYEMARILDGFRRELPEKNLTYNVGVMAGGTPAALDAAGVAASGSGKTNIVAETAIARGDLRTLTPEQDARVRAKMAAIVAQHLPKTGATLTFFDGMPPMAPSEGNRALLATLNAVNRNLKLPEMPEYDPAKRGAADSGWVAAIVPTLAGLGPVGGKAHAEGEWVDLSSLPRQAIRNAVFLTRLSKEPRSR</sequence>
<comment type="cofactor">
    <cofactor evidence="1">
        <name>Zn(2+)</name>
        <dbReference type="ChEBI" id="CHEBI:29105"/>
    </cofactor>
</comment>
<feature type="signal peptide" evidence="5">
    <location>
        <begin position="1"/>
        <end position="17"/>
    </location>
</feature>
<dbReference type="InterPro" id="IPR002933">
    <property type="entry name" value="Peptidase_M20"/>
</dbReference>
<dbReference type="SUPFAM" id="SSF53187">
    <property type="entry name" value="Zn-dependent exopeptidases"/>
    <property type="match status" value="1"/>
</dbReference>
<dbReference type="Pfam" id="PF07687">
    <property type="entry name" value="M20_dimer"/>
    <property type="match status" value="1"/>
</dbReference>
<name>A0A2A4B1C3_9SPHN</name>
<evidence type="ECO:0000256" key="3">
    <source>
        <dbReference type="ARBA" id="ARBA00022801"/>
    </source>
</evidence>
<keyword evidence="8" id="KW-1185">Reference proteome</keyword>
<dbReference type="InterPro" id="IPR036264">
    <property type="entry name" value="Bact_exopeptidase_dim_dom"/>
</dbReference>
<dbReference type="InterPro" id="IPR050072">
    <property type="entry name" value="Peptidase_M20A"/>
</dbReference>
<accession>A0A2A4B1C3</accession>
<dbReference type="Proteomes" id="UP000218366">
    <property type="component" value="Unassembled WGS sequence"/>
</dbReference>
<dbReference type="OrthoDB" id="9776600at2"/>
<evidence type="ECO:0000256" key="4">
    <source>
        <dbReference type="ARBA" id="ARBA00022833"/>
    </source>
</evidence>
<dbReference type="GO" id="GO:0016787">
    <property type="term" value="F:hydrolase activity"/>
    <property type="evidence" value="ECO:0007669"/>
    <property type="project" value="UniProtKB-KW"/>
</dbReference>
<proteinExistence type="predicted"/>
<evidence type="ECO:0000256" key="2">
    <source>
        <dbReference type="ARBA" id="ARBA00022723"/>
    </source>
</evidence>
<keyword evidence="5" id="KW-0732">Signal</keyword>
<dbReference type="PROSITE" id="PS00758">
    <property type="entry name" value="ARGE_DAPE_CPG2_1"/>
    <property type="match status" value="1"/>
</dbReference>
<evidence type="ECO:0000313" key="7">
    <source>
        <dbReference type="EMBL" id="PCD01752.1"/>
    </source>
</evidence>